<dbReference type="GO" id="GO:0006285">
    <property type="term" value="P:base-excision repair, AP site formation"/>
    <property type="evidence" value="ECO:0007669"/>
    <property type="project" value="TreeGrafter"/>
</dbReference>
<gene>
    <name evidence="3" type="ORF">J2S41_000343</name>
</gene>
<comment type="caution">
    <text evidence="3">The sequence shown here is derived from an EMBL/GenBank/DDBJ whole genome shotgun (WGS) entry which is preliminary data.</text>
</comment>
<evidence type="ECO:0000313" key="3">
    <source>
        <dbReference type="EMBL" id="MDR7273565.1"/>
    </source>
</evidence>
<evidence type="ECO:0000256" key="2">
    <source>
        <dbReference type="ARBA" id="ARBA00023204"/>
    </source>
</evidence>
<keyword evidence="4" id="KW-1185">Reference proteome</keyword>
<protein>
    <submittedName>
        <fullName evidence="3">3-methyladenine DNA glycosylase/8-oxoguanine DNA glycosylase</fullName>
    </submittedName>
</protein>
<name>A0AAE3YJI4_9ACTN</name>
<dbReference type="GO" id="GO:0005737">
    <property type="term" value="C:cytoplasm"/>
    <property type="evidence" value="ECO:0007669"/>
    <property type="project" value="TreeGrafter"/>
</dbReference>
<keyword evidence="1" id="KW-0227">DNA damage</keyword>
<dbReference type="InterPro" id="IPR011257">
    <property type="entry name" value="DNA_glycosylase"/>
</dbReference>
<dbReference type="GO" id="GO:0043916">
    <property type="term" value="F:DNA-7-methylguanine glycosylase activity"/>
    <property type="evidence" value="ECO:0007669"/>
    <property type="project" value="TreeGrafter"/>
</dbReference>
<dbReference type="SUPFAM" id="SSF48150">
    <property type="entry name" value="DNA-glycosylase"/>
    <property type="match status" value="1"/>
</dbReference>
<reference evidence="3" key="1">
    <citation type="submission" date="2023-07" db="EMBL/GenBank/DDBJ databases">
        <title>Sequencing the genomes of 1000 actinobacteria strains.</title>
        <authorList>
            <person name="Klenk H.-P."/>
        </authorList>
    </citation>
    <scope>NUCLEOTIDE SEQUENCE</scope>
    <source>
        <strain evidence="3">DSM 44707</strain>
    </source>
</reference>
<sequence length="301" mass="32047">MVRERRLTPPEGYHLAGSMRLLGLGRFDPSARFAGGVFWFAAHTPAGPASLGLARDGGELLATAYGDGATWMLDHAAALAGLDDDVTAFPALAATHPVVAELARVHRGIRFPATGLVFPRLTRAILEQKVTGKEAFRAWSGLVRRHGTPAPGPCPDLWLPPTADVVAGLAYWALHPFGVEQRRAQTILRAATLAASLSRCTDSASLTRRLLDIPGIGPWTAAETVRTVFGDPDAVSVGDFHIPNTVAWGLAGEARGDDARMLTLLAPFAGHRGRVCVLLESAGIAAPRFGPRMPIRSFARF</sequence>
<dbReference type="AlphaFoldDB" id="A0AAE3YJI4"/>
<dbReference type="PANTHER" id="PTHR43003:SF6">
    <property type="entry name" value="DNA GLYCOSYLASE"/>
    <property type="match status" value="1"/>
</dbReference>
<dbReference type="GO" id="GO:0032131">
    <property type="term" value="F:alkylated DNA binding"/>
    <property type="evidence" value="ECO:0007669"/>
    <property type="project" value="TreeGrafter"/>
</dbReference>
<proteinExistence type="predicted"/>
<dbReference type="GO" id="GO:0006307">
    <property type="term" value="P:DNA alkylation repair"/>
    <property type="evidence" value="ECO:0007669"/>
    <property type="project" value="TreeGrafter"/>
</dbReference>
<accession>A0AAE3YJI4</accession>
<evidence type="ECO:0000313" key="4">
    <source>
        <dbReference type="Proteomes" id="UP001183643"/>
    </source>
</evidence>
<organism evidence="3 4">
    <name type="scientific">Catenuloplanes atrovinosus</name>
    <dbReference type="NCBI Taxonomy" id="137266"/>
    <lineage>
        <taxon>Bacteria</taxon>
        <taxon>Bacillati</taxon>
        <taxon>Actinomycetota</taxon>
        <taxon>Actinomycetes</taxon>
        <taxon>Micromonosporales</taxon>
        <taxon>Micromonosporaceae</taxon>
        <taxon>Catenuloplanes</taxon>
    </lineage>
</organism>
<dbReference type="PANTHER" id="PTHR43003">
    <property type="entry name" value="DNA-3-METHYLADENINE GLYCOSYLASE"/>
    <property type="match status" value="1"/>
</dbReference>
<dbReference type="Gene3D" id="1.10.340.30">
    <property type="entry name" value="Hypothetical protein, domain 2"/>
    <property type="match status" value="1"/>
</dbReference>
<dbReference type="GO" id="GO:0008725">
    <property type="term" value="F:DNA-3-methyladenine glycosylase activity"/>
    <property type="evidence" value="ECO:0007669"/>
    <property type="project" value="TreeGrafter"/>
</dbReference>
<keyword evidence="2" id="KW-0234">DNA repair</keyword>
<dbReference type="GO" id="GO:0032993">
    <property type="term" value="C:protein-DNA complex"/>
    <property type="evidence" value="ECO:0007669"/>
    <property type="project" value="TreeGrafter"/>
</dbReference>
<dbReference type="EMBL" id="JAVDYB010000001">
    <property type="protein sequence ID" value="MDR7273565.1"/>
    <property type="molecule type" value="Genomic_DNA"/>
</dbReference>
<evidence type="ECO:0000256" key="1">
    <source>
        <dbReference type="ARBA" id="ARBA00022763"/>
    </source>
</evidence>
<dbReference type="Proteomes" id="UP001183643">
    <property type="component" value="Unassembled WGS sequence"/>
</dbReference>
<dbReference type="InterPro" id="IPR051912">
    <property type="entry name" value="Alkylbase_DNA_Glycosylase/TA"/>
</dbReference>